<keyword evidence="1" id="KW-0812">Transmembrane</keyword>
<dbReference type="EMBL" id="VDEP01000472">
    <property type="protein sequence ID" value="KAA1075615.1"/>
    <property type="molecule type" value="Genomic_DNA"/>
</dbReference>
<dbReference type="AlphaFoldDB" id="A0A5B0MFA1"/>
<feature type="transmembrane region" description="Helical" evidence="1">
    <location>
        <begin position="22"/>
        <end position="43"/>
    </location>
</feature>
<reference evidence="2 3" key="1">
    <citation type="submission" date="2019-05" db="EMBL/GenBank/DDBJ databases">
        <title>Emergence of the Ug99 lineage of the wheat stem rust pathogen through somatic hybridization.</title>
        <authorList>
            <person name="Li F."/>
            <person name="Upadhyaya N.M."/>
            <person name="Sperschneider J."/>
            <person name="Matny O."/>
            <person name="Nguyen-Phuc H."/>
            <person name="Mago R."/>
            <person name="Raley C."/>
            <person name="Miller M.E."/>
            <person name="Silverstein K.A.T."/>
            <person name="Henningsen E."/>
            <person name="Hirsch C.D."/>
            <person name="Visser B."/>
            <person name="Pretorius Z.A."/>
            <person name="Steffenson B.J."/>
            <person name="Schwessinger B."/>
            <person name="Dodds P.N."/>
            <person name="Figueroa M."/>
        </authorList>
    </citation>
    <scope>NUCLEOTIDE SEQUENCE [LARGE SCALE GENOMIC DNA]</scope>
    <source>
        <strain evidence="2 3">Ug99</strain>
    </source>
</reference>
<sequence>MSAVFQGGVIMILSLILFENEFLNIVSISFTSLILTELLMVALEITTWHRYMIVAEVVTLLLYLTSMAFLPEYFAI</sequence>
<protein>
    <submittedName>
        <fullName evidence="2">Putative aminophospholipid-translocase</fullName>
    </submittedName>
</protein>
<gene>
    <name evidence="2" type="primary">NEO1_3</name>
    <name evidence="2" type="ORF">PGTUg99_032102</name>
</gene>
<keyword evidence="1" id="KW-0472">Membrane</keyword>
<accession>A0A5B0MFA1</accession>
<evidence type="ECO:0000256" key="1">
    <source>
        <dbReference type="SAM" id="Phobius"/>
    </source>
</evidence>
<comment type="caution">
    <text evidence="2">The sequence shown here is derived from an EMBL/GenBank/DDBJ whole genome shotgun (WGS) entry which is preliminary data.</text>
</comment>
<name>A0A5B0MFA1_PUCGR</name>
<proteinExistence type="predicted"/>
<dbReference type="Proteomes" id="UP000325313">
    <property type="component" value="Unassembled WGS sequence"/>
</dbReference>
<keyword evidence="1" id="KW-1133">Transmembrane helix</keyword>
<evidence type="ECO:0000313" key="3">
    <source>
        <dbReference type="Proteomes" id="UP000325313"/>
    </source>
</evidence>
<evidence type="ECO:0000313" key="2">
    <source>
        <dbReference type="EMBL" id="KAA1075615.1"/>
    </source>
</evidence>
<organism evidence="2 3">
    <name type="scientific">Puccinia graminis f. sp. tritici</name>
    <dbReference type="NCBI Taxonomy" id="56615"/>
    <lineage>
        <taxon>Eukaryota</taxon>
        <taxon>Fungi</taxon>
        <taxon>Dikarya</taxon>
        <taxon>Basidiomycota</taxon>
        <taxon>Pucciniomycotina</taxon>
        <taxon>Pucciniomycetes</taxon>
        <taxon>Pucciniales</taxon>
        <taxon>Pucciniaceae</taxon>
        <taxon>Puccinia</taxon>
    </lineage>
</organism>
<feature type="transmembrane region" description="Helical" evidence="1">
    <location>
        <begin position="50"/>
        <end position="70"/>
    </location>
</feature>